<reference evidence="3 4" key="1">
    <citation type="submission" date="2016-03" db="EMBL/GenBank/DDBJ databases">
        <title>Draft genome sequence of Paenibacillus antarcticus CECT 5836.</title>
        <authorList>
            <person name="Shin S.-K."/>
            <person name="Yi H."/>
        </authorList>
    </citation>
    <scope>NUCLEOTIDE SEQUENCE [LARGE SCALE GENOMIC DNA]</scope>
    <source>
        <strain evidence="3 4">CECT 5836</strain>
    </source>
</reference>
<evidence type="ECO:0000256" key="1">
    <source>
        <dbReference type="SAM" id="MobiDB-lite"/>
    </source>
</evidence>
<feature type="domain" description="GerMN" evidence="2">
    <location>
        <begin position="109"/>
        <end position="193"/>
    </location>
</feature>
<feature type="compositionally biased region" description="Basic and acidic residues" evidence="1">
    <location>
        <begin position="56"/>
        <end position="72"/>
    </location>
</feature>
<dbReference type="AlphaFoldDB" id="A0A168PJS2"/>
<dbReference type="PROSITE" id="PS51257">
    <property type="entry name" value="PROKAR_LIPOPROTEIN"/>
    <property type="match status" value="1"/>
</dbReference>
<dbReference type="InterPro" id="IPR019606">
    <property type="entry name" value="GerMN"/>
</dbReference>
<organism evidence="3 4">
    <name type="scientific">Paenibacillus antarcticus</name>
    <dbReference type="NCBI Taxonomy" id="253703"/>
    <lineage>
        <taxon>Bacteria</taxon>
        <taxon>Bacillati</taxon>
        <taxon>Bacillota</taxon>
        <taxon>Bacilli</taxon>
        <taxon>Bacillales</taxon>
        <taxon>Paenibacillaceae</taxon>
        <taxon>Paenibacillus</taxon>
    </lineage>
</organism>
<evidence type="ECO:0000259" key="2">
    <source>
        <dbReference type="SMART" id="SM00909"/>
    </source>
</evidence>
<evidence type="ECO:0000313" key="4">
    <source>
        <dbReference type="Proteomes" id="UP000077355"/>
    </source>
</evidence>
<accession>A0A168PJS2</accession>
<gene>
    <name evidence="3" type="ORF">PBAT_09180</name>
</gene>
<dbReference type="SMART" id="SM00909">
    <property type="entry name" value="Germane"/>
    <property type="match status" value="1"/>
</dbReference>
<protein>
    <recommendedName>
        <fullName evidence="2">GerMN domain-containing protein</fullName>
    </recommendedName>
</protein>
<dbReference type="Pfam" id="PF10646">
    <property type="entry name" value="Germane"/>
    <property type="match status" value="1"/>
</dbReference>
<evidence type="ECO:0000313" key="3">
    <source>
        <dbReference type="EMBL" id="OAB46830.1"/>
    </source>
</evidence>
<dbReference type="Proteomes" id="UP000077355">
    <property type="component" value="Unassembled WGS sequence"/>
</dbReference>
<dbReference type="EMBL" id="LVJI01000014">
    <property type="protein sequence ID" value="OAB46830.1"/>
    <property type="molecule type" value="Genomic_DNA"/>
</dbReference>
<comment type="caution">
    <text evidence="3">The sequence shown here is derived from an EMBL/GenBank/DDBJ whole genome shotgun (WGS) entry which is preliminary data.</text>
</comment>
<name>A0A168PJS2_9BACL</name>
<sequence>MNKKWWCTGLLALVVVIGTGCGDKPQAGASNSTNEAPTEVVTVPEKEVPATNAGDKGAEGAEDVDKDKGKVEQVSSKKETISVYYTDPQEMELKQSKLEITFEDDLQKYKAAFKALQSSNNDELIPLWGKVELKSLDMKDGAITMDIHLPDEARLGSGGEMFALESLQNTLFQFDEVKSIELLVDGQQVESLMGHADLEHPMTKK</sequence>
<proteinExistence type="predicted"/>
<feature type="region of interest" description="Disordered" evidence="1">
    <location>
        <begin position="25"/>
        <end position="72"/>
    </location>
</feature>
<keyword evidence="4" id="KW-1185">Reference proteome</keyword>
<feature type="compositionally biased region" description="Low complexity" evidence="1">
    <location>
        <begin position="33"/>
        <end position="43"/>
    </location>
</feature>
<dbReference type="RefSeq" id="WP_068648759.1">
    <property type="nucleotide sequence ID" value="NZ_CP043611.1"/>
</dbReference>
<dbReference type="OrthoDB" id="1954033at2"/>